<feature type="compositionally biased region" description="Basic and acidic residues" evidence="2">
    <location>
        <begin position="25"/>
        <end position="39"/>
    </location>
</feature>
<evidence type="ECO:0000256" key="1">
    <source>
        <dbReference type="ARBA" id="ARBA00029457"/>
    </source>
</evidence>
<reference evidence="3 4" key="1">
    <citation type="journal article" date="2020" name="G3 (Bethesda)">
        <title>Improved Reference Genome for Cyclotella cryptica CCMP332, a Model for Cell Wall Morphogenesis, Salinity Adaptation, and Lipid Production in Diatoms (Bacillariophyta).</title>
        <authorList>
            <person name="Roberts W.R."/>
            <person name="Downey K.M."/>
            <person name="Ruck E.C."/>
            <person name="Traller J.C."/>
            <person name="Alverson A.J."/>
        </authorList>
    </citation>
    <scope>NUCLEOTIDE SEQUENCE [LARGE SCALE GENOMIC DNA]</scope>
    <source>
        <strain evidence="3 4">CCMP332</strain>
    </source>
</reference>
<name>A0ABD3QQ19_9STRA</name>
<comment type="similarity">
    <text evidence="1">Belongs to the C19orf12 family.</text>
</comment>
<accession>A0ABD3QQ19</accession>
<protein>
    <submittedName>
        <fullName evidence="3">Uncharacterized protein</fullName>
    </submittedName>
</protein>
<gene>
    <name evidence="3" type="ORF">HJC23_012537</name>
</gene>
<dbReference type="PANTHER" id="PTHR31493">
    <property type="entry name" value="NAZO FAMILY MEMBER"/>
    <property type="match status" value="1"/>
</dbReference>
<proteinExistence type="inferred from homology"/>
<comment type="caution">
    <text evidence="3">The sequence shown here is derived from an EMBL/GenBank/DDBJ whole genome shotgun (WGS) entry which is preliminary data.</text>
</comment>
<dbReference type="Proteomes" id="UP001516023">
    <property type="component" value="Unassembled WGS sequence"/>
</dbReference>
<dbReference type="AlphaFoldDB" id="A0ABD3QQ19"/>
<keyword evidence="4" id="KW-1185">Reference proteome</keyword>
<sequence length="187" mass="20656">MTFFRYVFCPCLLCCRNSNKKDAFTPDSKTEHLSPEEPPPRTPEQQQEYDDLIYLATKREIKCTIRKSTQAGVAAGLSVMAGTLVAGPIGAAAGGAIGTALAVSMSKNIVPLNTLLEQTPQEKRGEVVKLFNEAFKEEFIDTIENSPELKLVLSGRHPIGVVRYMVERDIIKNEKLEKLDGILSKVM</sequence>
<dbReference type="EMBL" id="JABMIG020000019">
    <property type="protein sequence ID" value="KAL3802518.1"/>
    <property type="molecule type" value="Genomic_DNA"/>
</dbReference>
<evidence type="ECO:0000313" key="4">
    <source>
        <dbReference type="Proteomes" id="UP001516023"/>
    </source>
</evidence>
<evidence type="ECO:0000313" key="3">
    <source>
        <dbReference type="EMBL" id="KAL3802518.1"/>
    </source>
</evidence>
<feature type="region of interest" description="Disordered" evidence="2">
    <location>
        <begin position="25"/>
        <end position="47"/>
    </location>
</feature>
<evidence type="ECO:0000256" key="2">
    <source>
        <dbReference type="SAM" id="MobiDB-lite"/>
    </source>
</evidence>
<organism evidence="3 4">
    <name type="scientific">Cyclotella cryptica</name>
    <dbReference type="NCBI Taxonomy" id="29204"/>
    <lineage>
        <taxon>Eukaryota</taxon>
        <taxon>Sar</taxon>
        <taxon>Stramenopiles</taxon>
        <taxon>Ochrophyta</taxon>
        <taxon>Bacillariophyta</taxon>
        <taxon>Coscinodiscophyceae</taxon>
        <taxon>Thalassiosirophycidae</taxon>
        <taxon>Stephanodiscales</taxon>
        <taxon>Stephanodiscaceae</taxon>
        <taxon>Cyclotella</taxon>
    </lineage>
</organism>
<dbReference type="PANTHER" id="PTHR31493:SF1">
    <property type="entry name" value="PROTEIN C19ORF12"/>
    <property type="match status" value="1"/>
</dbReference>
<dbReference type="InterPro" id="IPR033369">
    <property type="entry name" value="C19orf12"/>
</dbReference>
<dbReference type="Pfam" id="PF20721">
    <property type="entry name" value="C19orf12"/>
    <property type="match status" value="1"/>
</dbReference>